<dbReference type="AlphaFoldDB" id="A0AA38HSG5"/>
<dbReference type="SUPFAM" id="SSF48371">
    <property type="entry name" value="ARM repeat"/>
    <property type="match status" value="1"/>
</dbReference>
<comment type="similarity">
    <text evidence="1">Belongs to the IFRD family.</text>
</comment>
<evidence type="ECO:0000256" key="2">
    <source>
        <dbReference type="SAM" id="MobiDB-lite"/>
    </source>
</evidence>
<sequence length="430" mass="47767">MPKGKRKGKSDRGRFDGSLHTSDDDSFNDNNSVISNYSENKSVEEGEDNEEYVQEQFEDKLIEMLDGLNQKSSQGRINCIQTLRKALIKKYVPNFVRERHFTICDSIEKSLKKGGGLEKSAAAELAPVISLQLGEEDAGEMVDKTLRPLLITAACDASVGVGARAKCCHALGMMGFLSGSQLGDVLSLMQNLETIFSGSYLKGDGSIPNITSEVANLHAAALSAWTLLLTNMPPGSLTDLIDTKTLPSLEQLSELLESPHLEVRLTAGEALALIFEEGRKDNSEFADDFAIFITEVFKKLATDSHKYRAKKDRKQQRATFRDILSFIEDDIVPDVQVKFGREILVLDTWARRKQYEALCSVLGPGINLHLGENDLLRDIFEITAPIVQAHDAPAHAQQHLERCRKRLLNAAAFKARTISRAKNRDKRSDF</sequence>
<keyword evidence="6" id="KW-1185">Reference proteome</keyword>
<dbReference type="Pfam" id="PF05004">
    <property type="entry name" value="IFRD"/>
    <property type="match status" value="1"/>
</dbReference>
<dbReference type="InterPro" id="IPR007701">
    <property type="entry name" value="Interferon-rel_develop_reg_N"/>
</dbReference>
<comment type="caution">
    <text evidence="5">The sequence shown here is derived from an EMBL/GenBank/DDBJ whole genome shotgun (WGS) entry which is preliminary data.</text>
</comment>
<evidence type="ECO:0000313" key="5">
    <source>
        <dbReference type="EMBL" id="KAJ3642161.1"/>
    </source>
</evidence>
<evidence type="ECO:0008006" key="7">
    <source>
        <dbReference type="Google" id="ProtNLM"/>
    </source>
</evidence>
<proteinExistence type="inferred from homology"/>
<feature type="domain" description="Interferon-related developmental regulator N-terminal" evidence="4">
    <location>
        <begin position="31"/>
        <end position="328"/>
    </location>
</feature>
<dbReference type="Proteomes" id="UP001168821">
    <property type="component" value="Unassembled WGS sequence"/>
</dbReference>
<evidence type="ECO:0000259" key="4">
    <source>
        <dbReference type="Pfam" id="PF05004"/>
    </source>
</evidence>
<dbReference type="InterPro" id="IPR011989">
    <property type="entry name" value="ARM-like"/>
</dbReference>
<dbReference type="EMBL" id="JALNTZ010000008">
    <property type="protein sequence ID" value="KAJ3642161.1"/>
    <property type="molecule type" value="Genomic_DNA"/>
</dbReference>
<feature type="region of interest" description="Disordered" evidence="2">
    <location>
        <begin position="1"/>
        <end position="52"/>
    </location>
</feature>
<feature type="domain" description="Interferon-related developmental regulator C-terminal" evidence="3">
    <location>
        <begin position="373"/>
        <end position="428"/>
    </location>
</feature>
<dbReference type="InterPro" id="IPR039777">
    <property type="entry name" value="IFRD"/>
</dbReference>
<dbReference type="Gene3D" id="1.25.10.10">
    <property type="entry name" value="Leucine-rich Repeat Variant"/>
    <property type="match status" value="1"/>
</dbReference>
<dbReference type="InterPro" id="IPR016024">
    <property type="entry name" value="ARM-type_fold"/>
</dbReference>
<accession>A0AA38HSG5</accession>
<organism evidence="5 6">
    <name type="scientific">Zophobas morio</name>
    <dbReference type="NCBI Taxonomy" id="2755281"/>
    <lineage>
        <taxon>Eukaryota</taxon>
        <taxon>Metazoa</taxon>
        <taxon>Ecdysozoa</taxon>
        <taxon>Arthropoda</taxon>
        <taxon>Hexapoda</taxon>
        <taxon>Insecta</taxon>
        <taxon>Pterygota</taxon>
        <taxon>Neoptera</taxon>
        <taxon>Endopterygota</taxon>
        <taxon>Coleoptera</taxon>
        <taxon>Polyphaga</taxon>
        <taxon>Cucujiformia</taxon>
        <taxon>Tenebrionidae</taxon>
        <taxon>Zophobas</taxon>
    </lineage>
</organism>
<feature type="compositionally biased region" description="Basic and acidic residues" evidence="2">
    <location>
        <begin position="10"/>
        <end position="23"/>
    </location>
</feature>
<evidence type="ECO:0000259" key="3">
    <source>
        <dbReference type="Pfam" id="PF04836"/>
    </source>
</evidence>
<protein>
    <recommendedName>
        <fullName evidence="7">Interferon-related developmental regulator 1</fullName>
    </recommendedName>
</protein>
<gene>
    <name evidence="5" type="ORF">Zmor_024970</name>
</gene>
<name>A0AA38HSG5_9CUCU</name>
<dbReference type="PANTHER" id="PTHR12354">
    <property type="entry name" value="INTERFERON-RELATED DEVELOPMENTAL REGULATOR"/>
    <property type="match status" value="1"/>
</dbReference>
<evidence type="ECO:0000256" key="1">
    <source>
        <dbReference type="ARBA" id="ARBA00008828"/>
    </source>
</evidence>
<evidence type="ECO:0000313" key="6">
    <source>
        <dbReference type="Proteomes" id="UP001168821"/>
    </source>
</evidence>
<dbReference type="InterPro" id="IPR006921">
    <property type="entry name" value="Interferon-rel_develop_reg_C"/>
</dbReference>
<dbReference type="PANTHER" id="PTHR12354:SF1">
    <property type="entry name" value="INTERFERON-RELATED DEVELOPMENTAL REGULATOR 1"/>
    <property type="match status" value="1"/>
</dbReference>
<reference evidence="5" key="1">
    <citation type="journal article" date="2023" name="G3 (Bethesda)">
        <title>Whole genome assemblies of Zophobas morio and Tenebrio molitor.</title>
        <authorList>
            <person name="Kaur S."/>
            <person name="Stinson S.A."/>
            <person name="diCenzo G.C."/>
        </authorList>
    </citation>
    <scope>NUCLEOTIDE SEQUENCE</scope>
    <source>
        <strain evidence="5">QUZm001</strain>
    </source>
</reference>
<dbReference type="Pfam" id="PF04836">
    <property type="entry name" value="IFRD_C"/>
    <property type="match status" value="1"/>
</dbReference>